<protein>
    <submittedName>
        <fullName evidence="1">Uncharacterized protein</fullName>
    </submittedName>
</protein>
<dbReference type="Proteomes" id="UP001458880">
    <property type="component" value="Unassembled WGS sequence"/>
</dbReference>
<gene>
    <name evidence="1" type="ORF">QE152_g7731</name>
</gene>
<reference evidence="1 2" key="1">
    <citation type="journal article" date="2024" name="BMC Genomics">
        <title>De novo assembly and annotation of Popillia japonica's genome with initial clues to its potential as an invasive pest.</title>
        <authorList>
            <person name="Cucini C."/>
            <person name="Boschi S."/>
            <person name="Funari R."/>
            <person name="Cardaioli E."/>
            <person name="Iannotti N."/>
            <person name="Marturano G."/>
            <person name="Paoli F."/>
            <person name="Bruttini M."/>
            <person name="Carapelli A."/>
            <person name="Frati F."/>
            <person name="Nardi F."/>
        </authorList>
    </citation>
    <scope>NUCLEOTIDE SEQUENCE [LARGE SCALE GENOMIC DNA]</scope>
    <source>
        <strain evidence="1">DMR45628</strain>
    </source>
</reference>
<comment type="caution">
    <text evidence="1">The sequence shown here is derived from an EMBL/GenBank/DDBJ whole genome shotgun (WGS) entry which is preliminary data.</text>
</comment>
<sequence length="110" mass="12807">MPMEDEFNKIGSRLKRNKAAGLDTIVNEMIEYGGDALKQTLLELMVQIWENERMPAEWESGTIILILQIKELIQKKIQYVEEKIGDYQNGFRPSILTADSIYTINQYHRS</sequence>
<accession>A0AAW1MES6</accession>
<dbReference type="AlphaFoldDB" id="A0AAW1MES6"/>
<evidence type="ECO:0000313" key="1">
    <source>
        <dbReference type="EMBL" id="KAK9744481.1"/>
    </source>
</evidence>
<proteinExistence type="predicted"/>
<evidence type="ECO:0000313" key="2">
    <source>
        <dbReference type="Proteomes" id="UP001458880"/>
    </source>
</evidence>
<organism evidence="1 2">
    <name type="scientific">Popillia japonica</name>
    <name type="common">Japanese beetle</name>
    <dbReference type="NCBI Taxonomy" id="7064"/>
    <lineage>
        <taxon>Eukaryota</taxon>
        <taxon>Metazoa</taxon>
        <taxon>Ecdysozoa</taxon>
        <taxon>Arthropoda</taxon>
        <taxon>Hexapoda</taxon>
        <taxon>Insecta</taxon>
        <taxon>Pterygota</taxon>
        <taxon>Neoptera</taxon>
        <taxon>Endopterygota</taxon>
        <taxon>Coleoptera</taxon>
        <taxon>Polyphaga</taxon>
        <taxon>Scarabaeiformia</taxon>
        <taxon>Scarabaeidae</taxon>
        <taxon>Rutelinae</taxon>
        <taxon>Popillia</taxon>
    </lineage>
</organism>
<dbReference type="EMBL" id="JASPKY010000057">
    <property type="protein sequence ID" value="KAK9744481.1"/>
    <property type="molecule type" value="Genomic_DNA"/>
</dbReference>
<name>A0AAW1MES6_POPJA</name>
<keyword evidence="2" id="KW-1185">Reference proteome</keyword>